<comment type="caution">
    <text evidence="1">The sequence shown here is derived from an EMBL/GenBank/DDBJ whole genome shotgun (WGS) entry which is preliminary data.</text>
</comment>
<protein>
    <submittedName>
        <fullName evidence="1">Unnamed protein product</fullName>
    </submittedName>
</protein>
<keyword evidence="2" id="KW-1185">Reference proteome</keyword>
<dbReference type="EMBL" id="BSXS01014630">
    <property type="protein sequence ID" value="GMF05758.1"/>
    <property type="molecule type" value="Genomic_DNA"/>
</dbReference>
<evidence type="ECO:0000313" key="2">
    <source>
        <dbReference type="Proteomes" id="UP001165064"/>
    </source>
</evidence>
<reference evidence="1" key="1">
    <citation type="submission" date="2023-04" db="EMBL/GenBank/DDBJ databases">
        <title>Ambrosiozyma monospora NBRC 10751.</title>
        <authorList>
            <person name="Ichikawa N."/>
            <person name="Sato H."/>
            <person name="Tonouchi N."/>
        </authorList>
    </citation>
    <scope>NUCLEOTIDE SEQUENCE</scope>
    <source>
        <strain evidence="1">NBRC 10751</strain>
    </source>
</reference>
<proteinExistence type="predicted"/>
<organism evidence="1 2">
    <name type="scientific">Ambrosiozyma monospora</name>
    <name type="common">Yeast</name>
    <name type="synonym">Endomycopsis monosporus</name>
    <dbReference type="NCBI Taxonomy" id="43982"/>
    <lineage>
        <taxon>Eukaryota</taxon>
        <taxon>Fungi</taxon>
        <taxon>Dikarya</taxon>
        <taxon>Ascomycota</taxon>
        <taxon>Saccharomycotina</taxon>
        <taxon>Pichiomycetes</taxon>
        <taxon>Pichiales</taxon>
        <taxon>Pichiaceae</taxon>
        <taxon>Ambrosiozyma</taxon>
    </lineage>
</organism>
<gene>
    <name evidence="1" type="ORF">Amon02_001245000</name>
</gene>
<accession>A0ACB5U9R0</accession>
<name>A0ACB5U9R0_AMBMO</name>
<evidence type="ECO:0000313" key="1">
    <source>
        <dbReference type="EMBL" id="GMF05758.1"/>
    </source>
</evidence>
<dbReference type="Proteomes" id="UP001165064">
    <property type="component" value="Unassembled WGS sequence"/>
</dbReference>
<sequence>MDLFNKLKSLGAGILCDLGLGDDQDADGFNTGYNVWEPKLWESLGVSAENADEPPPITNEDMKLNSNYLRGTIVEGLADKTTGAISASDQQLTKFHGIYMQDDRDIRDERKKQGLEPAYSFMVRVRLPGGLSTAAQWLKIDELADTRGNHTFKITTRATFQLHGVVKADLKETIKGINSAVMDTVAACGDVCRNVMCSAIPQNQHLHDQLIHSSKRRWSKEDQDWW</sequence>